<protein>
    <submittedName>
        <fullName evidence="1">Uncharacterized protein</fullName>
    </submittedName>
</protein>
<keyword evidence="1" id="KW-0614">Plasmid</keyword>
<evidence type="ECO:0000313" key="1">
    <source>
        <dbReference type="EMBL" id="ASK38247.1"/>
    </source>
</evidence>
<proteinExistence type="predicted"/>
<dbReference type="RefSeq" id="WP_176580075.1">
    <property type="nucleotide sequence ID" value="NZ_KX687704.1"/>
</dbReference>
<accession>A0A220SX40</accession>
<organism evidence="1">
    <name type="scientific">Halorubrum lacusprofundi</name>
    <dbReference type="NCBI Taxonomy" id="2247"/>
    <lineage>
        <taxon>Archaea</taxon>
        <taxon>Methanobacteriati</taxon>
        <taxon>Methanobacteriota</taxon>
        <taxon>Stenosarchaea group</taxon>
        <taxon>Halobacteria</taxon>
        <taxon>Halobacteriales</taxon>
        <taxon>Haloferacaceae</taxon>
        <taxon>Halorubrum</taxon>
    </lineage>
</organism>
<dbReference type="AlphaFoldDB" id="A0A220SX40"/>
<name>A0A220SX40_9EURY</name>
<geneLocation type="plasmid" evidence="1">
    <name>pR1SE2</name>
</geneLocation>
<sequence length="45" mass="5322">MTKDVRLEVSEEQHEWLTELKNERGYTWKGLLLEGAECLDTDRAQ</sequence>
<reference evidence="1" key="1">
    <citation type="submission" date="2016-09" db="EMBL/GenBank/DDBJ databases">
        <title>A plasmid goes viral.</title>
        <authorList>
            <person name="Erdmann S."/>
            <person name="Tschitschko B."/>
            <person name="Cavicchioli R."/>
        </authorList>
    </citation>
    <scope>NUCLEOTIDE SEQUENCE</scope>
    <source>
        <strain evidence="1">HLS1</strain>
        <plasmid evidence="1">pR1SE2</plasmid>
    </source>
</reference>
<dbReference type="EMBL" id="KX906370">
    <property type="protein sequence ID" value="ASK38247.1"/>
    <property type="molecule type" value="Genomic_DNA"/>
</dbReference>